<dbReference type="PANTHER" id="PTHR47327">
    <property type="entry name" value="FI18240P1-RELATED"/>
    <property type="match status" value="1"/>
</dbReference>
<evidence type="ECO:0000259" key="3">
    <source>
        <dbReference type="PROSITE" id="PS51034"/>
    </source>
</evidence>
<keyword evidence="2" id="KW-0812">Transmembrane</keyword>
<dbReference type="EMBL" id="HBUF01599916">
    <property type="protein sequence ID" value="CAG6775828.1"/>
    <property type="molecule type" value="Transcribed_RNA"/>
</dbReference>
<name>A0A8D9F324_9HEMI</name>
<dbReference type="AlphaFoldDB" id="A0A8D9F324"/>
<evidence type="ECO:0000313" key="4">
    <source>
        <dbReference type="EMBL" id="CAG6775828.1"/>
    </source>
</evidence>
<dbReference type="GO" id="GO:0009653">
    <property type="term" value="P:anatomical structure morphogenesis"/>
    <property type="evidence" value="ECO:0007669"/>
    <property type="project" value="TreeGrafter"/>
</dbReference>
<feature type="compositionally biased region" description="Polar residues" evidence="1">
    <location>
        <begin position="157"/>
        <end position="172"/>
    </location>
</feature>
<feature type="region of interest" description="Disordered" evidence="1">
    <location>
        <begin position="147"/>
        <end position="191"/>
    </location>
</feature>
<proteinExistence type="predicted"/>
<evidence type="ECO:0000256" key="1">
    <source>
        <dbReference type="SAM" id="MobiDB-lite"/>
    </source>
</evidence>
<dbReference type="InterPro" id="IPR001507">
    <property type="entry name" value="ZP_dom"/>
</dbReference>
<reference evidence="4" key="1">
    <citation type="submission" date="2021-05" db="EMBL/GenBank/DDBJ databases">
        <authorList>
            <person name="Alioto T."/>
            <person name="Alioto T."/>
            <person name="Gomez Garrido J."/>
        </authorList>
    </citation>
    <scope>NUCLEOTIDE SEQUENCE</scope>
</reference>
<feature type="transmembrane region" description="Helical" evidence="2">
    <location>
        <begin position="260"/>
        <end position="283"/>
    </location>
</feature>
<dbReference type="EMBL" id="HBUF01418557">
    <property type="protein sequence ID" value="CAG6740363.1"/>
    <property type="molecule type" value="Transcribed_RNA"/>
</dbReference>
<protein>
    <recommendedName>
        <fullName evidence="3">ZP domain-containing protein</fullName>
    </recommendedName>
</protein>
<dbReference type="InterPro" id="IPR052774">
    <property type="entry name" value="Celegans_DevNeuronal_Protein"/>
</dbReference>
<dbReference type="PROSITE" id="PS51034">
    <property type="entry name" value="ZP_2"/>
    <property type="match status" value="1"/>
</dbReference>
<keyword evidence="2" id="KW-1133">Transmembrane helix</keyword>
<keyword evidence="2" id="KW-0472">Membrane</keyword>
<accession>A0A8D9F324</accession>
<dbReference type="PANTHER" id="PTHR47327:SF8">
    <property type="entry name" value="FI17836P1"/>
    <property type="match status" value="1"/>
</dbReference>
<evidence type="ECO:0000256" key="2">
    <source>
        <dbReference type="SAM" id="Phobius"/>
    </source>
</evidence>
<feature type="domain" description="ZP" evidence="3">
    <location>
        <begin position="1"/>
        <end position="149"/>
    </location>
</feature>
<sequence length="317" mass="35704">MLFRRVQTGIHADNTHNLPSSITPHAHLRIVDIQHGGLEASETQLGQDLELAIDIEPPFNVSMVRAGHLVASSGDGRDSLLLLDYRGCPPDPRTFPALTPHPDPGVNALSAIFKAFRFPSSPILRFSLVLTFCETVCQPIDCGNGLESYGKRKRRQTQISKPERFNSSTTSKPLHELHEEQTTPLPPLRPRHKFENATDENNIRQKVPLQLAIIVRPLYEDAPAPLVETTNELHLSDGATSRQISALNDSNTVCMEWTNVLIISLVWLCVQFSFLICCCYVLYCRPKYKKQHDEDSLAIDFQPRHVTWASDSVRTRH</sequence>
<organism evidence="4">
    <name type="scientific">Cacopsylla melanoneura</name>
    <dbReference type="NCBI Taxonomy" id="428564"/>
    <lineage>
        <taxon>Eukaryota</taxon>
        <taxon>Metazoa</taxon>
        <taxon>Ecdysozoa</taxon>
        <taxon>Arthropoda</taxon>
        <taxon>Hexapoda</taxon>
        <taxon>Insecta</taxon>
        <taxon>Pterygota</taxon>
        <taxon>Neoptera</taxon>
        <taxon>Paraneoptera</taxon>
        <taxon>Hemiptera</taxon>
        <taxon>Sternorrhyncha</taxon>
        <taxon>Psylloidea</taxon>
        <taxon>Psyllidae</taxon>
        <taxon>Psyllinae</taxon>
        <taxon>Cacopsylla</taxon>
    </lineage>
</organism>